<dbReference type="PROSITE" id="PS51318">
    <property type="entry name" value="TAT"/>
    <property type="match status" value="1"/>
</dbReference>
<keyword evidence="2" id="KW-0413">Isomerase</keyword>
<comment type="caution">
    <text evidence="2">The sequence shown here is derived from an EMBL/GenBank/DDBJ whole genome shotgun (WGS) entry which is preliminary data.</text>
</comment>
<dbReference type="GO" id="GO:0016853">
    <property type="term" value="F:isomerase activity"/>
    <property type="evidence" value="ECO:0007669"/>
    <property type="project" value="UniProtKB-KW"/>
</dbReference>
<gene>
    <name evidence="2" type="ORF">DI555_22690</name>
</gene>
<reference evidence="2 3" key="1">
    <citation type="submission" date="2017-08" db="EMBL/GenBank/DDBJ databases">
        <title>Infants hospitalized years apart are colonized by the same room-sourced microbial strains.</title>
        <authorList>
            <person name="Brooks B."/>
            <person name="Olm M.R."/>
            <person name="Firek B.A."/>
            <person name="Baker R."/>
            <person name="Thomas B.C."/>
            <person name="Morowitz M.J."/>
            <person name="Banfield J.F."/>
        </authorList>
    </citation>
    <scope>NUCLEOTIDE SEQUENCE [LARGE SCALE GENOMIC DNA]</scope>
    <source>
        <strain evidence="2">S2_005_002_R2_33</strain>
    </source>
</reference>
<dbReference type="Gene3D" id="3.20.20.150">
    <property type="entry name" value="Divalent-metal-dependent TIM barrel enzymes"/>
    <property type="match status" value="1"/>
</dbReference>
<dbReference type="PANTHER" id="PTHR12110">
    <property type="entry name" value="HYDROXYPYRUVATE ISOMERASE"/>
    <property type="match status" value="1"/>
</dbReference>
<proteinExistence type="predicted"/>
<organism evidence="2 3">
    <name type="scientific">Novosphingobium pentaromativorans</name>
    <dbReference type="NCBI Taxonomy" id="205844"/>
    <lineage>
        <taxon>Bacteria</taxon>
        <taxon>Pseudomonadati</taxon>
        <taxon>Pseudomonadota</taxon>
        <taxon>Alphaproteobacteria</taxon>
        <taxon>Sphingomonadales</taxon>
        <taxon>Sphingomonadaceae</taxon>
        <taxon>Novosphingobium</taxon>
    </lineage>
</organism>
<dbReference type="PANTHER" id="PTHR12110:SF41">
    <property type="entry name" value="INOSOSE DEHYDRATASE"/>
    <property type="match status" value="1"/>
</dbReference>
<dbReference type="AlphaFoldDB" id="A0A2W5NAW2"/>
<dbReference type="EMBL" id="QFPX01000036">
    <property type="protein sequence ID" value="PZQ50582.1"/>
    <property type="molecule type" value="Genomic_DNA"/>
</dbReference>
<evidence type="ECO:0000259" key="1">
    <source>
        <dbReference type="Pfam" id="PF01261"/>
    </source>
</evidence>
<dbReference type="InterPro" id="IPR036237">
    <property type="entry name" value="Xyl_isomerase-like_sf"/>
</dbReference>
<feature type="domain" description="Xylose isomerase-like TIM barrel" evidence="1">
    <location>
        <begin position="55"/>
        <end position="244"/>
    </location>
</feature>
<name>A0A2W5NAW2_9SPHN</name>
<evidence type="ECO:0000313" key="3">
    <source>
        <dbReference type="Proteomes" id="UP000249082"/>
    </source>
</evidence>
<dbReference type="SUPFAM" id="SSF51658">
    <property type="entry name" value="Xylose isomerase-like"/>
    <property type="match status" value="1"/>
</dbReference>
<dbReference type="Pfam" id="PF01261">
    <property type="entry name" value="AP_endonuc_2"/>
    <property type="match status" value="1"/>
</dbReference>
<evidence type="ECO:0000313" key="2">
    <source>
        <dbReference type="EMBL" id="PZQ50582.1"/>
    </source>
</evidence>
<sequence length="281" mass="30725">MILNRRSMMLGTGGAALLAAQPLVAGLARAAQLRSIGLQLYTVRELFAADPVATLEKVAKIGYREVEFGGGGYDTMDHALLRKTMDRLGLKAPSIHVGYDALLDKFDASVAMAKALGAGTIVLPYMVDKYRNAEAWDAALVNINRFGEQLKAVGLGFAYHNHDFEFTVKPDGVSLFDRLVKACNPALVKIELDLYWAIYAGQDPQALIRSLAGRVYAYHVKDMRADRSMTSVGLGTIDFAAIFKLNGLAGAQHFYVENDQSPAPYLPDITKSFQTLNTLKF</sequence>
<dbReference type="InterPro" id="IPR013022">
    <property type="entry name" value="Xyl_isomerase-like_TIM-brl"/>
</dbReference>
<dbReference type="InterPro" id="IPR050312">
    <property type="entry name" value="IolE/XylAMocC-like"/>
</dbReference>
<dbReference type="Proteomes" id="UP000249082">
    <property type="component" value="Unassembled WGS sequence"/>
</dbReference>
<protein>
    <submittedName>
        <fullName evidence="2">Xylose isomerase</fullName>
    </submittedName>
</protein>
<dbReference type="InterPro" id="IPR006311">
    <property type="entry name" value="TAT_signal"/>
</dbReference>
<accession>A0A2W5NAW2</accession>